<dbReference type="EMBL" id="CM037017">
    <property type="protein sequence ID" value="KAH7677087.1"/>
    <property type="molecule type" value="Genomic_DNA"/>
</dbReference>
<keyword evidence="2" id="KW-1185">Reference proteome</keyword>
<reference evidence="2" key="1">
    <citation type="journal article" date="2022" name="Nat. Commun.">
        <title>Chromosome evolution and the genetic basis of agronomically important traits in greater yam.</title>
        <authorList>
            <person name="Bredeson J.V."/>
            <person name="Lyons J.B."/>
            <person name="Oniyinde I.O."/>
            <person name="Okereke N.R."/>
            <person name="Kolade O."/>
            <person name="Nnabue I."/>
            <person name="Nwadili C.O."/>
            <person name="Hribova E."/>
            <person name="Parker M."/>
            <person name="Nwogha J."/>
            <person name="Shu S."/>
            <person name="Carlson J."/>
            <person name="Kariba R."/>
            <person name="Muthemba S."/>
            <person name="Knop K."/>
            <person name="Barton G.J."/>
            <person name="Sherwood A.V."/>
            <person name="Lopez-Montes A."/>
            <person name="Asiedu R."/>
            <person name="Jamnadass R."/>
            <person name="Muchugi A."/>
            <person name="Goodstein D."/>
            <person name="Egesi C.N."/>
            <person name="Featherston J."/>
            <person name="Asfaw A."/>
            <person name="Simpson G.G."/>
            <person name="Dolezel J."/>
            <person name="Hendre P.S."/>
            <person name="Van Deynze A."/>
            <person name="Kumar P.L."/>
            <person name="Obidiegwu J.E."/>
            <person name="Bhattacharjee R."/>
            <person name="Rokhsar D.S."/>
        </authorList>
    </citation>
    <scope>NUCLEOTIDE SEQUENCE [LARGE SCALE GENOMIC DNA]</scope>
    <source>
        <strain evidence="2">cv. TDa95/00328</strain>
    </source>
</reference>
<protein>
    <submittedName>
        <fullName evidence="1">Uncharacterized protein</fullName>
    </submittedName>
</protein>
<comment type="caution">
    <text evidence="1">The sequence shown here is derived from an EMBL/GenBank/DDBJ whole genome shotgun (WGS) entry which is preliminary data.</text>
</comment>
<sequence length="132" mass="14543">MLLALQAQCTLSRRRASSPDPSASSPLASNTSLYFIGFGSFSWTPIGMSSHGGWKTKALHSIFFRPSHASVSSLEEERKCNHGESFKVQIHVELDLGDGSLLIKICFALAKISILKALEIHYSCKDFIHAFE</sequence>
<organism evidence="1 2">
    <name type="scientific">Dioscorea alata</name>
    <name type="common">Purple yam</name>
    <dbReference type="NCBI Taxonomy" id="55571"/>
    <lineage>
        <taxon>Eukaryota</taxon>
        <taxon>Viridiplantae</taxon>
        <taxon>Streptophyta</taxon>
        <taxon>Embryophyta</taxon>
        <taxon>Tracheophyta</taxon>
        <taxon>Spermatophyta</taxon>
        <taxon>Magnoliopsida</taxon>
        <taxon>Liliopsida</taxon>
        <taxon>Dioscoreales</taxon>
        <taxon>Dioscoreaceae</taxon>
        <taxon>Dioscorea</taxon>
    </lineage>
</organism>
<gene>
    <name evidence="1" type="ORF">IHE45_07G058900</name>
</gene>
<proteinExistence type="predicted"/>
<evidence type="ECO:0000313" key="2">
    <source>
        <dbReference type="Proteomes" id="UP000827976"/>
    </source>
</evidence>
<accession>A0ACB7VRK8</accession>
<dbReference type="Proteomes" id="UP000827976">
    <property type="component" value="Chromosome 7"/>
</dbReference>
<name>A0ACB7VRK8_DIOAL</name>
<evidence type="ECO:0000313" key="1">
    <source>
        <dbReference type="EMBL" id="KAH7677087.1"/>
    </source>
</evidence>